<sequence length="78" mass="8740">MTANEFVLPTKNGLTNDSRVSAEDQQLVALVVERVSFCVPNVRNRKVIVVWRVVVVQFPTTGQLFPYCTVSEGRDLVC</sequence>
<dbReference type="EMBL" id="UYYB01034901">
    <property type="protein sequence ID" value="VDM74234.1"/>
    <property type="molecule type" value="Genomic_DNA"/>
</dbReference>
<organism evidence="1 2">
    <name type="scientific">Strongylus vulgaris</name>
    <name type="common">Blood worm</name>
    <dbReference type="NCBI Taxonomy" id="40348"/>
    <lineage>
        <taxon>Eukaryota</taxon>
        <taxon>Metazoa</taxon>
        <taxon>Ecdysozoa</taxon>
        <taxon>Nematoda</taxon>
        <taxon>Chromadorea</taxon>
        <taxon>Rhabditida</taxon>
        <taxon>Rhabditina</taxon>
        <taxon>Rhabditomorpha</taxon>
        <taxon>Strongyloidea</taxon>
        <taxon>Strongylidae</taxon>
        <taxon>Strongylus</taxon>
    </lineage>
</organism>
<evidence type="ECO:0000313" key="1">
    <source>
        <dbReference type="EMBL" id="VDM74234.1"/>
    </source>
</evidence>
<evidence type="ECO:0000313" key="2">
    <source>
        <dbReference type="Proteomes" id="UP000270094"/>
    </source>
</evidence>
<keyword evidence="2" id="KW-1185">Reference proteome</keyword>
<dbReference type="AlphaFoldDB" id="A0A3P7J8I5"/>
<gene>
    <name evidence="1" type="ORF">SVUK_LOCUS9232</name>
</gene>
<protein>
    <submittedName>
        <fullName evidence="1">Uncharacterized protein</fullName>
    </submittedName>
</protein>
<proteinExistence type="predicted"/>
<name>A0A3P7J8I5_STRVU</name>
<reference evidence="1 2" key="1">
    <citation type="submission" date="2018-11" db="EMBL/GenBank/DDBJ databases">
        <authorList>
            <consortium name="Pathogen Informatics"/>
        </authorList>
    </citation>
    <scope>NUCLEOTIDE SEQUENCE [LARGE SCALE GENOMIC DNA]</scope>
</reference>
<dbReference type="Proteomes" id="UP000270094">
    <property type="component" value="Unassembled WGS sequence"/>
</dbReference>
<accession>A0A3P7J8I5</accession>